<dbReference type="Proteomes" id="UP001227192">
    <property type="component" value="Unassembled WGS sequence"/>
</dbReference>
<evidence type="ECO:0000313" key="1">
    <source>
        <dbReference type="EMBL" id="KAJ9488399.1"/>
    </source>
</evidence>
<dbReference type="EMBL" id="LACB01000119">
    <property type="protein sequence ID" value="KAJ9488399.1"/>
    <property type="molecule type" value="Genomic_DNA"/>
</dbReference>
<gene>
    <name evidence="1" type="ORF">VN97_g4907</name>
</gene>
<comment type="caution">
    <text evidence="1">The sequence shown here is derived from an EMBL/GenBank/DDBJ whole genome shotgun (WGS) entry which is preliminary data.</text>
</comment>
<reference evidence="1" key="1">
    <citation type="submission" date="2015-06" db="EMBL/GenBank/DDBJ databases">
        <authorList>
            <person name="Nguyen H."/>
        </authorList>
    </citation>
    <scope>NUCLEOTIDE SEQUENCE</scope>
    <source>
        <strain evidence="1">DAOM 180753</strain>
    </source>
</reference>
<name>A0AAI9X9G5_PENTH</name>
<accession>A0AAI9X9G5</accession>
<sequence length="67" mass="7612">MRKLTPTKDSLCCSLRRSRLLRPLRSPQGHSHRHARYGHGQHRVAVGKQCGVSFNTISIDSSECNPW</sequence>
<proteinExistence type="predicted"/>
<reference evidence="1" key="2">
    <citation type="journal article" date="2016" name="Fungal Biol.">
        <title>Ochratoxin A production by Penicillium thymicola.</title>
        <authorList>
            <person name="Nguyen H.D.T."/>
            <person name="McMullin D.R."/>
            <person name="Ponomareva E."/>
            <person name="Riley R."/>
            <person name="Pomraning K.R."/>
            <person name="Baker S.E."/>
            <person name="Seifert K.A."/>
        </authorList>
    </citation>
    <scope>NUCLEOTIDE SEQUENCE</scope>
    <source>
        <strain evidence="1">DAOM 180753</strain>
    </source>
</reference>
<evidence type="ECO:0000313" key="2">
    <source>
        <dbReference type="Proteomes" id="UP001227192"/>
    </source>
</evidence>
<organism evidence="1 2">
    <name type="scientific">Penicillium thymicola</name>
    <dbReference type="NCBI Taxonomy" id="293382"/>
    <lineage>
        <taxon>Eukaryota</taxon>
        <taxon>Fungi</taxon>
        <taxon>Dikarya</taxon>
        <taxon>Ascomycota</taxon>
        <taxon>Pezizomycotina</taxon>
        <taxon>Eurotiomycetes</taxon>
        <taxon>Eurotiomycetidae</taxon>
        <taxon>Eurotiales</taxon>
        <taxon>Aspergillaceae</taxon>
        <taxon>Penicillium</taxon>
    </lineage>
</organism>
<dbReference type="AlphaFoldDB" id="A0AAI9X9G5"/>
<protein>
    <submittedName>
        <fullName evidence="1">Uncharacterized protein</fullName>
    </submittedName>
</protein>
<keyword evidence="2" id="KW-1185">Reference proteome</keyword>